<evidence type="ECO:0000313" key="2">
    <source>
        <dbReference type="Proteomes" id="UP001310386"/>
    </source>
</evidence>
<dbReference type="SUPFAM" id="SSF64593">
    <property type="entry name" value="Intermediate filament protein, coiled coil region"/>
    <property type="match status" value="1"/>
</dbReference>
<protein>
    <submittedName>
        <fullName evidence="1">Aspartyl-phosphate phosphatase Spo0E family protein</fullName>
    </submittedName>
</protein>
<proteinExistence type="predicted"/>
<accession>A0ABU5ZJ28</accession>
<name>A0ABU5ZJ28_9BACL</name>
<dbReference type="Pfam" id="PF09388">
    <property type="entry name" value="SpoOE-like"/>
    <property type="match status" value="1"/>
</dbReference>
<dbReference type="Proteomes" id="UP001310386">
    <property type="component" value="Unassembled WGS sequence"/>
</dbReference>
<reference evidence="1" key="1">
    <citation type="submission" date="2023-12" db="EMBL/GenBank/DDBJ databases">
        <title>Fervidustalea candida gen. nov., sp. nov., a novel member of the family Paenibacillaceae isolated from a geothermal area.</title>
        <authorList>
            <person name="Li W.-J."/>
            <person name="Jiao J.-Y."/>
            <person name="Chen Y."/>
        </authorList>
    </citation>
    <scope>NUCLEOTIDE SEQUENCE</scope>
    <source>
        <strain evidence="1">SYSU GA230002</strain>
    </source>
</reference>
<dbReference type="EMBL" id="JAYJLD010000005">
    <property type="protein sequence ID" value="MEB3101100.1"/>
    <property type="molecule type" value="Genomic_DNA"/>
</dbReference>
<gene>
    <name evidence="1" type="ORF">VF724_05430</name>
</gene>
<dbReference type="InterPro" id="IPR036638">
    <property type="entry name" value="HLH_DNA-bd_sf"/>
</dbReference>
<comment type="caution">
    <text evidence="1">The sequence shown here is derived from an EMBL/GenBank/DDBJ whole genome shotgun (WGS) entry which is preliminary data.</text>
</comment>
<sequence>MAVTQYHMTSSIAEHLILERPHRFGTKVSDRNRLTNALEEEIFQLRLRMERVIQEHKLLTSQNVLEISHILDEKINAYMKLRMKS</sequence>
<organism evidence="1 2">
    <name type="scientific">Ferviditalea candida</name>
    <dbReference type="NCBI Taxonomy" id="3108399"/>
    <lineage>
        <taxon>Bacteria</taxon>
        <taxon>Bacillati</taxon>
        <taxon>Bacillota</taxon>
        <taxon>Bacilli</taxon>
        <taxon>Bacillales</taxon>
        <taxon>Paenibacillaceae</taxon>
        <taxon>Ferviditalea</taxon>
    </lineage>
</organism>
<evidence type="ECO:0000313" key="1">
    <source>
        <dbReference type="EMBL" id="MEB3101100.1"/>
    </source>
</evidence>
<dbReference type="InterPro" id="IPR018540">
    <property type="entry name" value="Spo0E-like"/>
</dbReference>
<keyword evidence="2" id="KW-1185">Reference proteome</keyword>
<dbReference type="RefSeq" id="WP_371753214.1">
    <property type="nucleotide sequence ID" value="NZ_JAYJLD010000005.1"/>
</dbReference>
<dbReference type="Gene3D" id="4.10.280.10">
    <property type="entry name" value="Helix-loop-helix DNA-binding domain"/>
    <property type="match status" value="1"/>
</dbReference>